<dbReference type="GO" id="GO:0005319">
    <property type="term" value="F:lipid transporter activity"/>
    <property type="evidence" value="ECO:0007669"/>
    <property type="project" value="InterPro"/>
</dbReference>
<sequence>MNGKLALWLVFCLGAVVAVQGMHFSGAGSLSGVELADVGSVFHKTEIAACAGNEWEDALGPSSKQKYNYTTWMKRNTGSFLRNLGSDHPVEVEGSKVCLFFIPVGTNCSPVVGLIAEKDVGRLRKLGSQFVPQKETISNDSFMIGARIEGWDRELDAMFFRPPSPSDSEAALSNPKLREVMSRTQKKEKYMQKDAEVSFHMKTFGNEIYYRHLHGIQEVMQALGTLNPAERIRRLNMGEVSE</sequence>
<name>A0A5B7I390_PORTR</name>
<keyword evidence="3" id="KW-1185">Reference proteome</keyword>
<protein>
    <submittedName>
        <fullName evidence="2">Uncharacterized protein</fullName>
    </submittedName>
</protein>
<reference evidence="2 3" key="1">
    <citation type="submission" date="2019-05" db="EMBL/GenBank/DDBJ databases">
        <title>Another draft genome of Portunus trituberculatus and its Hox gene families provides insights of decapod evolution.</title>
        <authorList>
            <person name="Jeong J.-H."/>
            <person name="Song I."/>
            <person name="Kim S."/>
            <person name="Choi T."/>
            <person name="Kim D."/>
            <person name="Ryu S."/>
            <person name="Kim W."/>
        </authorList>
    </citation>
    <scope>NUCLEOTIDE SEQUENCE [LARGE SCALE GENOMIC DNA]</scope>
    <source>
        <tissue evidence="2">Muscle</tissue>
    </source>
</reference>
<gene>
    <name evidence="2" type="ORF">E2C01_071149</name>
</gene>
<evidence type="ECO:0000256" key="1">
    <source>
        <dbReference type="SAM" id="SignalP"/>
    </source>
</evidence>
<dbReference type="SUPFAM" id="SSF56968">
    <property type="entry name" value="Lipovitellin-phosvitin complex, beta-sheet shell regions"/>
    <property type="match status" value="1"/>
</dbReference>
<evidence type="ECO:0000313" key="3">
    <source>
        <dbReference type="Proteomes" id="UP000324222"/>
    </source>
</evidence>
<organism evidence="2 3">
    <name type="scientific">Portunus trituberculatus</name>
    <name type="common">Swimming crab</name>
    <name type="synonym">Neptunus trituberculatus</name>
    <dbReference type="NCBI Taxonomy" id="210409"/>
    <lineage>
        <taxon>Eukaryota</taxon>
        <taxon>Metazoa</taxon>
        <taxon>Ecdysozoa</taxon>
        <taxon>Arthropoda</taxon>
        <taxon>Crustacea</taxon>
        <taxon>Multicrustacea</taxon>
        <taxon>Malacostraca</taxon>
        <taxon>Eumalacostraca</taxon>
        <taxon>Eucarida</taxon>
        <taxon>Decapoda</taxon>
        <taxon>Pleocyemata</taxon>
        <taxon>Brachyura</taxon>
        <taxon>Eubrachyura</taxon>
        <taxon>Portunoidea</taxon>
        <taxon>Portunidae</taxon>
        <taxon>Portuninae</taxon>
        <taxon>Portunus</taxon>
    </lineage>
</organism>
<dbReference type="OrthoDB" id="6484170at2759"/>
<dbReference type="InterPro" id="IPR015819">
    <property type="entry name" value="Lipid_transp_b-sht_shell"/>
</dbReference>
<evidence type="ECO:0000313" key="2">
    <source>
        <dbReference type="EMBL" id="MPC76723.1"/>
    </source>
</evidence>
<feature type="chain" id="PRO_5022954753" evidence="1">
    <location>
        <begin position="22"/>
        <end position="242"/>
    </location>
</feature>
<dbReference type="EMBL" id="VSRR010044065">
    <property type="protein sequence ID" value="MPC76723.1"/>
    <property type="molecule type" value="Genomic_DNA"/>
</dbReference>
<dbReference type="Proteomes" id="UP000324222">
    <property type="component" value="Unassembled WGS sequence"/>
</dbReference>
<keyword evidence="1" id="KW-0732">Signal</keyword>
<proteinExistence type="predicted"/>
<feature type="signal peptide" evidence="1">
    <location>
        <begin position="1"/>
        <end position="21"/>
    </location>
</feature>
<dbReference type="AlphaFoldDB" id="A0A5B7I390"/>
<accession>A0A5B7I390</accession>
<comment type="caution">
    <text evidence="2">The sequence shown here is derived from an EMBL/GenBank/DDBJ whole genome shotgun (WGS) entry which is preliminary data.</text>
</comment>